<gene>
    <name evidence="1" type="ORF">IHE45_18G033600</name>
</gene>
<dbReference type="EC" id="1.14.14.115" evidence="1"/>
<organism evidence="1 2">
    <name type="scientific">Dioscorea alata</name>
    <name type="common">Purple yam</name>
    <dbReference type="NCBI Taxonomy" id="55571"/>
    <lineage>
        <taxon>Eukaryota</taxon>
        <taxon>Viridiplantae</taxon>
        <taxon>Streptophyta</taxon>
        <taxon>Embryophyta</taxon>
        <taxon>Tracheophyta</taxon>
        <taxon>Spermatophyta</taxon>
        <taxon>Magnoliopsida</taxon>
        <taxon>Liliopsida</taxon>
        <taxon>Dioscoreales</taxon>
        <taxon>Dioscoreaceae</taxon>
        <taxon>Dioscorea</taxon>
    </lineage>
</organism>
<accession>A0ACB7U6A7</accession>
<keyword evidence="2" id="KW-1185">Reference proteome</keyword>
<name>A0ACB7U6A7_DIOAL</name>
<evidence type="ECO:0000313" key="1">
    <source>
        <dbReference type="EMBL" id="KAH7655773.1"/>
    </source>
</evidence>
<dbReference type="Proteomes" id="UP000827976">
    <property type="component" value="Chromosome 18"/>
</dbReference>
<protein>
    <submittedName>
        <fullName evidence="1">11-oxo-beta-amyrin 30-oxidase protein</fullName>
        <ecNumber evidence="1">1.14.14.115</ecNumber>
    </submittedName>
</protein>
<proteinExistence type="predicted"/>
<sequence>MGTLFNQKVNPLIKMISNGINSLEGEQWAQRRKMLKPAFHIDKLKEMVPNFQTSCIELIKKWQKLLSEESSCELDVWPELLNLTEDAISRTVFGTNFEEGKQVFKLQTEQITLAIEAASSIYLPGFRFVPTTKNNWRKFINNEIKRTLRDVIDKKLDSMKMGGNADDDILSLMLQSANLNIAGEDKNRKNNTITIDDVIEECKGFYLAGKDTTANLLTWMLILLSMHPIWQQKARDEVLQTCGENMPNFESLNRLKIVNMILHEVLRLYPSIIAQIRHTKKKTKLGDMILPAGVHVLIPTLQVHHDEEFWGEDAEEFNPERFKEGVSKASKGENAYFPFGWGPRLCLGQAFVMIQAKLGLAIVLQNFSFELSPSYAHAPSVSITLQPQFGAHIILRRL</sequence>
<comment type="caution">
    <text evidence="1">The sequence shown here is derived from an EMBL/GenBank/DDBJ whole genome shotgun (WGS) entry which is preliminary data.</text>
</comment>
<dbReference type="EMBL" id="CM037028">
    <property type="protein sequence ID" value="KAH7655773.1"/>
    <property type="molecule type" value="Genomic_DNA"/>
</dbReference>
<evidence type="ECO:0000313" key="2">
    <source>
        <dbReference type="Proteomes" id="UP000827976"/>
    </source>
</evidence>
<reference evidence="2" key="1">
    <citation type="journal article" date="2022" name="Nat. Commun.">
        <title>Chromosome evolution and the genetic basis of agronomically important traits in greater yam.</title>
        <authorList>
            <person name="Bredeson J.V."/>
            <person name="Lyons J.B."/>
            <person name="Oniyinde I.O."/>
            <person name="Okereke N.R."/>
            <person name="Kolade O."/>
            <person name="Nnabue I."/>
            <person name="Nwadili C.O."/>
            <person name="Hribova E."/>
            <person name="Parker M."/>
            <person name="Nwogha J."/>
            <person name="Shu S."/>
            <person name="Carlson J."/>
            <person name="Kariba R."/>
            <person name="Muthemba S."/>
            <person name="Knop K."/>
            <person name="Barton G.J."/>
            <person name="Sherwood A.V."/>
            <person name="Lopez-Montes A."/>
            <person name="Asiedu R."/>
            <person name="Jamnadass R."/>
            <person name="Muchugi A."/>
            <person name="Goodstein D."/>
            <person name="Egesi C.N."/>
            <person name="Featherston J."/>
            <person name="Asfaw A."/>
            <person name="Simpson G.G."/>
            <person name="Dolezel J."/>
            <person name="Hendre P.S."/>
            <person name="Van Deynze A."/>
            <person name="Kumar P.L."/>
            <person name="Obidiegwu J.E."/>
            <person name="Bhattacharjee R."/>
            <person name="Rokhsar D.S."/>
        </authorList>
    </citation>
    <scope>NUCLEOTIDE SEQUENCE [LARGE SCALE GENOMIC DNA]</scope>
    <source>
        <strain evidence="2">cv. TDa95/00328</strain>
    </source>
</reference>
<keyword evidence="1" id="KW-0560">Oxidoreductase</keyword>